<keyword evidence="2" id="KW-1185">Reference proteome</keyword>
<reference evidence="1" key="1">
    <citation type="submission" date="2021-07" db="EMBL/GenBank/DDBJ databases">
        <title>Candidatus Kaistella beijingensis sp. nov. isolated from a municipal wastewater treatment plant is involved in sludge foaming.</title>
        <authorList>
            <person name="Song Y."/>
            <person name="Liu S.-J."/>
        </authorList>
    </citation>
    <scope>NUCLEOTIDE SEQUENCE</scope>
    <source>
        <strain evidence="1">DSM 43998</strain>
    </source>
</reference>
<gene>
    <name evidence="1" type="ORF">KV203_18145</name>
</gene>
<sequence length="48" mass="5475">MTIAIVIILGVLLALRITWLLTMDRPRRYGTDADERHAAPLHVHGNQR</sequence>
<accession>A0ABX8S8B7</accession>
<name>A0ABX8S8B7_9ACTN</name>
<proteinExistence type="predicted"/>
<evidence type="ECO:0000313" key="2">
    <source>
        <dbReference type="Proteomes" id="UP000887023"/>
    </source>
</evidence>
<dbReference type="EMBL" id="CP079105">
    <property type="protein sequence ID" value="QXQ13691.1"/>
    <property type="molecule type" value="Genomic_DNA"/>
</dbReference>
<dbReference type="RefSeq" id="WP_157079771.1">
    <property type="nucleotide sequence ID" value="NZ_CBCRUZ010000005.1"/>
</dbReference>
<evidence type="ECO:0000313" key="1">
    <source>
        <dbReference type="EMBL" id="QXQ13691.1"/>
    </source>
</evidence>
<protein>
    <submittedName>
        <fullName evidence="1">Uncharacterized protein</fullName>
    </submittedName>
</protein>
<dbReference type="Proteomes" id="UP000887023">
    <property type="component" value="Chromosome"/>
</dbReference>
<organism evidence="1 2">
    <name type="scientific">Skermania pinensis</name>
    <dbReference type="NCBI Taxonomy" id="39122"/>
    <lineage>
        <taxon>Bacteria</taxon>
        <taxon>Bacillati</taxon>
        <taxon>Actinomycetota</taxon>
        <taxon>Actinomycetes</taxon>
        <taxon>Mycobacteriales</taxon>
        <taxon>Gordoniaceae</taxon>
        <taxon>Skermania</taxon>
    </lineage>
</organism>